<protein>
    <recommendedName>
        <fullName evidence="3">Alpha/beta hydrolase</fullName>
    </recommendedName>
</protein>
<gene>
    <name evidence="1" type="ORF">E4K63_06390</name>
</gene>
<reference evidence="1 2" key="1">
    <citation type="submission" date="2019-03" db="EMBL/GenBank/DDBJ databases">
        <title>Complete Genome Sequence of Allofrancisella inopinata Strain SYSU YG23 Isolated from Water-Cooling Systems in China.</title>
        <authorList>
            <person name="Ohrman C."/>
            <person name="Uneklint I."/>
            <person name="Sjodin A."/>
        </authorList>
    </citation>
    <scope>NUCLEOTIDE SEQUENCE [LARGE SCALE GENOMIC DNA]</scope>
    <source>
        <strain evidence="1 2">SYSU YG23</strain>
    </source>
</reference>
<evidence type="ECO:0000313" key="1">
    <source>
        <dbReference type="EMBL" id="QIV96477.1"/>
    </source>
</evidence>
<name>A0AAE6YKF4_9GAMM</name>
<accession>A0AAE6YKF4</accession>
<organism evidence="1 2">
    <name type="scientific">Allofrancisella inopinata</name>
    <dbReference type="NCBI Taxonomy" id="1085647"/>
    <lineage>
        <taxon>Bacteria</taxon>
        <taxon>Pseudomonadati</taxon>
        <taxon>Pseudomonadota</taxon>
        <taxon>Gammaproteobacteria</taxon>
        <taxon>Thiotrichales</taxon>
        <taxon>Francisellaceae</taxon>
        <taxon>Allofrancisella</taxon>
    </lineage>
</organism>
<evidence type="ECO:0000313" key="2">
    <source>
        <dbReference type="Proteomes" id="UP000502004"/>
    </source>
</evidence>
<dbReference type="RefSeq" id="WP_133942328.1">
    <property type="nucleotide sequence ID" value="NZ_CP038241.1"/>
</dbReference>
<dbReference type="EMBL" id="CP038241">
    <property type="protein sequence ID" value="QIV96477.1"/>
    <property type="molecule type" value="Genomic_DNA"/>
</dbReference>
<evidence type="ECO:0008006" key="3">
    <source>
        <dbReference type="Google" id="ProtNLM"/>
    </source>
</evidence>
<dbReference type="Proteomes" id="UP000502004">
    <property type="component" value="Chromosome"/>
</dbReference>
<dbReference type="AlphaFoldDB" id="A0AAE6YKF4"/>
<proteinExistence type="predicted"/>
<keyword evidence="2" id="KW-1185">Reference proteome</keyword>
<sequence>MKKVAVLGPILARWKDHVYLMKPFDKLSNQKLKFKAIDPLIFCYGCDSLKQAKNNFLGWLKLNKNEYDIFMGFALGGTLIQTVFDEGILDDKKVILFSSPSIADERLKSKISKILDYLDKADLTSALIAKEKIAANLDDYVINYKLSKMEKIEAIERMQLGFNLILQANLSVLEKVPKNTKVYIGEKSQLATPNNVKLPTDKQVIVPNASMRLFQDNLDFMLNELDKTIKEWCCE</sequence>
<dbReference type="KEGG" id="aii:E4K63_06390"/>